<organism evidence="1 2">
    <name type="scientific">Olivibacter jilunii</name>
    <dbReference type="NCBI Taxonomy" id="985016"/>
    <lineage>
        <taxon>Bacteria</taxon>
        <taxon>Pseudomonadati</taxon>
        <taxon>Bacteroidota</taxon>
        <taxon>Sphingobacteriia</taxon>
        <taxon>Sphingobacteriales</taxon>
        <taxon>Sphingobacteriaceae</taxon>
        <taxon>Olivibacter</taxon>
    </lineage>
</organism>
<name>A0ABW6AY90_9SPHI</name>
<evidence type="ECO:0000313" key="2">
    <source>
        <dbReference type="Proteomes" id="UP001597560"/>
    </source>
</evidence>
<accession>A0ABW6AY90</accession>
<dbReference type="Proteomes" id="UP001597560">
    <property type="component" value="Unassembled WGS sequence"/>
</dbReference>
<gene>
    <name evidence="1" type="ORF">ACFS6J_05995</name>
</gene>
<protein>
    <submittedName>
        <fullName evidence="1">Uncharacterized protein</fullName>
    </submittedName>
</protein>
<dbReference type="RefSeq" id="WP_377609441.1">
    <property type="nucleotide sequence ID" value="NZ_JBHUPA010000002.1"/>
</dbReference>
<evidence type="ECO:0000313" key="1">
    <source>
        <dbReference type="EMBL" id="MFD2961325.1"/>
    </source>
</evidence>
<comment type="caution">
    <text evidence="1">The sequence shown here is derived from an EMBL/GenBank/DDBJ whole genome shotgun (WGS) entry which is preliminary data.</text>
</comment>
<reference evidence="2" key="1">
    <citation type="journal article" date="2019" name="Int. J. Syst. Evol. Microbiol.">
        <title>The Global Catalogue of Microorganisms (GCM) 10K type strain sequencing project: providing services to taxonomists for standard genome sequencing and annotation.</title>
        <authorList>
            <consortium name="The Broad Institute Genomics Platform"/>
            <consortium name="The Broad Institute Genome Sequencing Center for Infectious Disease"/>
            <person name="Wu L."/>
            <person name="Ma J."/>
        </authorList>
    </citation>
    <scope>NUCLEOTIDE SEQUENCE [LARGE SCALE GENOMIC DNA]</scope>
    <source>
        <strain evidence="2">KCTC 23098</strain>
    </source>
</reference>
<proteinExistence type="predicted"/>
<sequence length="157" mass="17846">MITNFPTNPKMNLAGLSTFLFIPRYQVKTVPDIDLKIINTPIELKSGYEWLKGYSTLETLQFTEKGNSDDPGTSCEPSLKGFMPGDLPEITLLFEEMEQLRHVIITKDMMGKLRIVGLHEPLEFTSSFNSGQNVGDSRGYSFEFFGESLKKAPYYMR</sequence>
<dbReference type="EMBL" id="JBHUPA010000002">
    <property type="protein sequence ID" value="MFD2961325.1"/>
    <property type="molecule type" value="Genomic_DNA"/>
</dbReference>
<keyword evidence="2" id="KW-1185">Reference proteome</keyword>